<evidence type="ECO:0000313" key="2">
    <source>
        <dbReference type="EMBL" id="APZ34274.1"/>
    </source>
</evidence>
<dbReference type="RefSeq" id="WP_076690589.1">
    <property type="nucleotide sequence ID" value="NZ_CP018762.1"/>
</dbReference>
<dbReference type="OrthoDB" id="2088281at2"/>
<sequence length="177" mass="19918">MVRSIVIPHDQARSPRLRHLATASEFQAAVDGWLEPIEMPALGVTVYVNEAARREHHPINCRAMALWWLYSADPTQYPIFLGDVVLTSTDDGEEATALLERIVGDIFEQREFVVQVRPSGQDSWRDSFARFHDVFDAATWCMLLINTLGPGGRLRLESRTPQPDAFGPALSESDALW</sequence>
<dbReference type="Proteomes" id="UP000187185">
    <property type="component" value="Chromosome"/>
</dbReference>
<dbReference type="EMBL" id="CP018762">
    <property type="protein sequence ID" value="APZ34274.1"/>
    <property type="molecule type" value="Genomic_DNA"/>
</dbReference>
<accession>A0A1P8U843</accession>
<evidence type="ECO:0000259" key="1">
    <source>
        <dbReference type="Pfam" id="PF12957"/>
    </source>
</evidence>
<keyword evidence="3" id="KW-1185">Reference proteome</keyword>
<gene>
    <name evidence="2" type="ORF">BOH66_08480</name>
</gene>
<organism evidence="2 3">
    <name type="scientific">Microbacterium aurum</name>
    <dbReference type="NCBI Taxonomy" id="36805"/>
    <lineage>
        <taxon>Bacteria</taxon>
        <taxon>Bacillati</taxon>
        <taxon>Actinomycetota</taxon>
        <taxon>Actinomycetes</taxon>
        <taxon>Micrococcales</taxon>
        <taxon>Microbacteriaceae</taxon>
        <taxon>Microbacterium</taxon>
    </lineage>
</organism>
<dbReference type="KEGG" id="maur:BOH66_08480"/>
<proteinExistence type="predicted"/>
<dbReference type="STRING" id="36805.BOH66_08480"/>
<feature type="domain" description="DUF3846" evidence="1">
    <location>
        <begin position="6"/>
        <end position="108"/>
    </location>
</feature>
<protein>
    <recommendedName>
        <fullName evidence="1">DUF3846 domain-containing protein</fullName>
    </recommendedName>
</protein>
<reference evidence="2 3" key="1">
    <citation type="submission" date="2016-12" db="EMBL/GenBank/DDBJ databases">
        <title>Complete genome sequence of Microbacterium aurum KACC 15219.</title>
        <authorList>
            <person name="Jung Y."/>
            <person name="Shin J.-H."/>
            <person name="Lee Y.-J."/>
            <person name="Yi H."/>
            <person name="Bahn Y.-S."/>
            <person name="Kim J.F."/>
            <person name="Lee D.-W."/>
        </authorList>
    </citation>
    <scope>NUCLEOTIDE SEQUENCE [LARGE SCALE GENOMIC DNA]</scope>
    <source>
        <strain evidence="2 3">KACC 15219</strain>
    </source>
</reference>
<name>A0A1P8U843_9MICO</name>
<evidence type="ECO:0000313" key="3">
    <source>
        <dbReference type="Proteomes" id="UP000187185"/>
    </source>
</evidence>
<dbReference type="InterPro" id="IPR024559">
    <property type="entry name" value="DUF3846"/>
</dbReference>
<dbReference type="AlphaFoldDB" id="A0A1P8U843"/>
<dbReference type="Pfam" id="PF12957">
    <property type="entry name" value="DUF3846"/>
    <property type="match status" value="1"/>
</dbReference>